<dbReference type="GO" id="GO:0008381">
    <property type="term" value="F:mechanosensitive monoatomic ion channel activity"/>
    <property type="evidence" value="ECO:0007669"/>
    <property type="project" value="InterPro"/>
</dbReference>
<dbReference type="InterPro" id="IPR010920">
    <property type="entry name" value="LSM_dom_sf"/>
</dbReference>
<dbReference type="Pfam" id="PF05552">
    <property type="entry name" value="MS_channel_1st_1"/>
    <property type="match status" value="1"/>
</dbReference>
<evidence type="ECO:0000256" key="6">
    <source>
        <dbReference type="ARBA" id="ARBA00023136"/>
    </source>
</evidence>
<dbReference type="STRING" id="926562.Oweho_2721"/>
<keyword evidence="12" id="KW-1185">Reference proteome</keyword>
<dbReference type="Pfam" id="PF21082">
    <property type="entry name" value="MS_channel_3rd"/>
    <property type="match status" value="1"/>
</dbReference>
<accession>G8QZN1</accession>
<organism evidence="11 12">
    <name type="scientific">Owenweeksia hongkongensis (strain DSM 17368 / CIP 108786 / JCM 12287 / NRRL B-23963 / UST20020801)</name>
    <dbReference type="NCBI Taxonomy" id="926562"/>
    <lineage>
        <taxon>Bacteria</taxon>
        <taxon>Pseudomonadati</taxon>
        <taxon>Bacteroidota</taxon>
        <taxon>Flavobacteriia</taxon>
        <taxon>Flavobacteriales</taxon>
        <taxon>Owenweeksiaceae</taxon>
        <taxon>Owenweeksia</taxon>
    </lineage>
</organism>
<name>G8QZN1_OWEHD</name>
<dbReference type="InterPro" id="IPR006685">
    <property type="entry name" value="MscS_channel_2nd"/>
</dbReference>
<evidence type="ECO:0000256" key="1">
    <source>
        <dbReference type="ARBA" id="ARBA00004651"/>
    </source>
</evidence>
<evidence type="ECO:0000256" key="7">
    <source>
        <dbReference type="SAM" id="Phobius"/>
    </source>
</evidence>
<comment type="subcellular location">
    <subcellularLocation>
        <location evidence="1">Cell membrane</location>
        <topology evidence="1">Multi-pass membrane protein</topology>
    </subcellularLocation>
</comment>
<feature type="transmembrane region" description="Helical" evidence="7">
    <location>
        <begin position="56"/>
        <end position="81"/>
    </location>
</feature>
<feature type="domain" description="Mechanosensitive ion channel transmembrane helices 2/3" evidence="10">
    <location>
        <begin position="63"/>
        <end position="103"/>
    </location>
</feature>
<evidence type="ECO:0000313" key="12">
    <source>
        <dbReference type="Proteomes" id="UP000005631"/>
    </source>
</evidence>
<sequence length="274" mass="30464">MEDFQTYWEQVSGLVIEYGASLLLAILVLIIGLWLIKKIVKTVSRTMEKRNVDASLRPFLASIIKALLTIMLVITVASMVGVEMTSFVAVLGAAGLAVGLALQGSLANFAGGVLILLLKPFKVGDFIEANGFSGTVREIQIFYTYITTTQNQEVVIPNGDLSNNAVKNYSFHDTRRIDMTFGIGYEDDIDQAKKILREIVESDSRILQDKGVDIFLEELADSSVNFHVRAWAKSSDFWDIYNNMNEKVKKAFDAAGVSIPFPQRDVHLFQENKA</sequence>
<gene>
    <name evidence="11" type="ordered locus">Oweho_2721</name>
</gene>
<feature type="domain" description="Mechanosensitive ion channel MscS C-terminal" evidence="9">
    <location>
        <begin position="177"/>
        <end position="259"/>
    </location>
</feature>
<reference evidence="11 12" key="1">
    <citation type="journal article" date="2012" name="Stand. Genomic Sci.">
        <title>Genome sequence of the orange-pigmented seawater bacterium Owenweeksia hongkongensis type strain (UST20020801(T)).</title>
        <authorList>
            <person name="Riedel T."/>
            <person name="Held B."/>
            <person name="Nolan M."/>
            <person name="Lucas S."/>
            <person name="Lapidus A."/>
            <person name="Tice H."/>
            <person name="Del Rio T.G."/>
            <person name="Cheng J.F."/>
            <person name="Han C."/>
            <person name="Tapia R."/>
            <person name="Goodwin L.A."/>
            <person name="Pitluck S."/>
            <person name="Liolios K."/>
            <person name="Mavromatis K."/>
            <person name="Pagani I."/>
            <person name="Ivanova N."/>
            <person name="Mikhailova N."/>
            <person name="Pati A."/>
            <person name="Chen A."/>
            <person name="Palaniappan K."/>
            <person name="Rohde M."/>
            <person name="Tindall B.J."/>
            <person name="Detter J.C."/>
            <person name="Goker M."/>
            <person name="Woyke T."/>
            <person name="Bristow J."/>
            <person name="Eisen J.A."/>
            <person name="Markowitz V."/>
            <person name="Hugenholtz P."/>
            <person name="Klenk H.P."/>
            <person name="Kyrpides N.C."/>
        </authorList>
    </citation>
    <scope>NUCLEOTIDE SEQUENCE</scope>
    <source>
        <strain evidence="12">DSM 17368 / JCM 12287 / NRRL B-23963</strain>
    </source>
</reference>
<evidence type="ECO:0000256" key="4">
    <source>
        <dbReference type="ARBA" id="ARBA00022692"/>
    </source>
</evidence>
<dbReference type="eggNOG" id="COG0668">
    <property type="taxonomic scope" value="Bacteria"/>
</dbReference>
<evidence type="ECO:0000256" key="5">
    <source>
        <dbReference type="ARBA" id="ARBA00022989"/>
    </source>
</evidence>
<keyword evidence="3" id="KW-1003">Cell membrane</keyword>
<dbReference type="SUPFAM" id="SSF82689">
    <property type="entry name" value="Mechanosensitive channel protein MscS (YggB), C-terminal domain"/>
    <property type="match status" value="1"/>
</dbReference>
<dbReference type="InterPro" id="IPR049278">
    <property type="entry name" value="MS_channel_C"/>
</dbReference>
<feature type="transmembrane region" description="Helical" evidence="7">
    <location>
        <begin position="87"/>
        <end position="118"/>
    </location>
</feature>
<dbReference type="Pfam" id="PF21088">
    <property type="entry name" value="MS_channel_1st"/>
    <property type="match status" value="1"/>
</dbReference>
<dbReference type="PROSITE" id="PS01246">
    <property type="entry name" value="UPF0003"/>
    <property type="match status" value="1"/>
</dbReference>
<dbReference type="PANTHER" id="PTHR30221">
    <property type="entry name" value="SMALL-CONDUCTANCE MECHANOSENSITIVE CHANNEL"/>
    <property type="match status" value="1"/>
</dbReference>
<dbReference type="Gene3D" id="2.30.30.60">
    <property type="match status" value="1"/>
</dbReference>
<evidence type="ECO:0000259" key="8">
    <source>
        <dbReference type="Pfam" id="PF00924"/>
    </source>
</evidence>
<keyword evidence="4 7" id="KW-0812">Transmembrane</keyword>
<dbReference type="Gene3D" id="3.30.70.100">
    <property type="match status" value="1"/>
</dbReference>
<dbReference type="KEGG" id="oho:Oweho_2721"/>
<dbReference type="PANTHER" id="PTHR30221:SF1">
    <property type="entry name" value="SMALL-CONDUCTANCE MECHANOSENSITIVE CHANNEL"/>
    <property type="match status" value="1"/>
</dbReference>
<dbReference type="Proteomes" id="UP000005631">
    <property type="component" value="Chromosome"/>
</dbReference>
<feature type="domain" description="Mechanosensitive ion channel MscS" evidence="8">
    <location>
        <begin position="105"/>
        <end position="170"/>
    </location>
</feature>
<proteinExistence type="inferred from homology"/>
<protein>
    <submittedName>
        <fullName evidence="11">Small-conductance mechanosensitive channel</fullName>
    </submittedName>
</protein>
<comment type="similarity">
    <text evidence="2">Belongs to the MscS (TC 1.A.23) family.</text>
</comment>
<dbReference type="SUPFAM" id="SSF82861">
    <property type="entry name" value="Mechanosensitive channel protein MscS (YggB), transmembrane region"/>
    <property type="match status" value="1"/>
</dbReference>
<dbReference type="InterPro" id="IPR006686">
    <property type="entry name" value="MscS_channel_CS"/>
</dbReference>
<dbReference type="InterPro" id="IPR023408">
    <property type="entry name" value="MscS_beta-dom_sf"/>
</dbReference>
<dbReference type="AlphaFoldDB" id="G8QZN1"/>
<evidence type="ECO:0000256" key="3">
    <source>
        <dbReference type="ARBA" id="ARBA00022475"/>
    </source>
</evidence>
<evidence type="ECO:0000259" key="9">
    <source>
        <dbReference type="Pfam" id="PF21082"/>
    </source>
</evidence>
<keyword evidence="5 7" id="KW-1133">Transmembrane helix</keyword>
<dbReference type="InterPro" id="IPR045275">
    <property type="entry name" value="MscS_archaea/bacteria_type"/>
</dbReference>
<dbReference type="Gene3D" id="1.10.287.1260">
    <property type="match status" value="1"/>
</dbReference>
<dbReference type="InterPro" id="IPR011066">
    <property type="entry name" value="MscS_channel_C_sf"/>
</dbReference>
<keyword evidence="6 7" id="KW-0472">Membrane</keyword>
<dbReference type="PATRIC" id="fig|926562.3.peg.2739"/>
<evidence type="ECO:0000256" key="2">
    <source>
        <dbReference type="ARBA" id="ARBA00008017"/>
    </source>
</evidence>
<dbReference type="InterPro" id="IPR008910">
    <property type="entry name" value="MSC_TM_helix"/>
</dbReference>
<evidence type="ECO:0000313" key="11">
    <source>
        <dbReference type="EMBL" id="AEV33684.1"/>
    </source>
</evidence>
<dbReference type="HOGENOM" id="CLU_037945_1_1_10"/>
<dbReference type="Pfam" id="PF00924">
    <property type="entry name" value="MS_channel_2nd"/>
    <property type="match status" value="1"/>
</dbReference>
<dbReference type="InterPro" id="IPR049142">
    <property type="entry name" value="MS_channel_1st"/>
</dbReference>
<dbReference type="RefSeq" id="WP_014203033.1">
    <property type="nucleotide sequence ID" value="NC_016599.1"/>
</dbReference>
<dbReference type="SUPFAM" id="SSF50182">
    <property type="entry name" value="Sm-like ribonucleoproteins"/>
    <property type="match status" value="1"/>
</dbReference>
<dbReference type="InterPro" id="IPR011014">
    <property type="entry name" value="MscS_channel_TM-2"/>
</dbReference>
<feature type="transmembrane region" description="Helical" evidence="7">
    <location>
        <begin position="15"/>
        <end position="36"/>
    </location>
</feature>
<evidence type="ECO:0000259" key="10">
    <source>
        <dbReference type="Pfam" id="PF21088"/>
    </source>
</evidence>
<dbReference type="GO" id="GO:0005886">
    <property type="term" value="C:plasma membrane"/>
    <property type="evidence" value="ECO:0007669"/>
    <property type="project" value="UniProtKB-SubCell"/>
</dbReference>
<dbReference type="EMBL" id="CP003156">
    <property type="protein sequence ID" value="AEV33684.1"/>
    <property type="molecule type" value="Genomic_DNA"/>
</dbReference>
<dbReference type="OrthoDB" id="9809206at2"/>